<evidence type="ECO:0000256" key="5">
    <source>
        <dbReference type="ARBA" id="ARBA00022670"/>
    </source>
</evidence>
<evidence type="ECO:0000256" key="10">
    <source>
        <dbReference type="ARBA" id="ARBA00022989"/>
    </source>
</evidence>
<proteinExistence type="inferred from homology"/>
<evidence type="ECO:0000256" key="9">
    <source>
        <dbReference type="ARBA" id="ARBA00022833"/>
    </source>
</evidence>
<evidence type="ECO:0000256" key="13">
    <source>
        <dbReference type="SAM" id="Phobius"/>
    </source>
</evidence>
<accession>A0A7C3UWJ7</accession>
<dbReference type="GO" id="GO:0008237">
    <property type="term" value="F:metallopeptidase activity"/>
    <property type="evidence" value="ECO:0007669"/>
    <property type="project" value="UniProtKB-KW"/>
</dbReference>
<feature type="domain" description="Peptidase M50" evidence="14">
    <location>
        <begin position="114"/>
        <end position="151"/>
    </location>
</feature>
<reference evidence="15" key="1">
    <citation type="journal article" date="2020" name="mSystems">
        <title>Genome- and Community-Level Interaction Insights into Carbon Utilization and Element Cycling Functions of Hydrothermarchaeota in Hydrothermal Sediment.</title>
        <authorList>
            <person name="Zhou Z."/>
            <person name="Liu Y."/>
            <person name="Xu W."/>
            <person name="Pan J."/>
            <person name="Luo Z.H."/>
            <person name="Li M."/>
        </authorList>
    </citation>
    <scope>NUCLEOTIDE SEQUENCE [LARGE SCALE GENOMIC DNA]</scope>
    <source>
        <strain evidence="15">SpSt-906</strain>
    </source>
</reference>
<comment type="caution">
    <text evidence="15">The sequence shown here is derived from an EMBL/GenBank/DDBJ whole genome shotgun (WGS) entry which is preliminary data.</text>
</comment>
<evidence type="ECO:0000256" key="6">
    <source>
        <dbReference type="ARBA" id="ARBA00022692"/>
    </source>
</evidence>
<feature type="transmembrane region" description="Helical" evidence="13">
    <location>
        <begin position="84"/>
        <end position="108"/>
    </location>
</feature>
<evidence type="ECO:0000256" key="2">
    <source>
        <dbReference type="ARBA" id="ARBA00004651"/>
    </source>
</evidence>
<evidence type="ECO:0000256" key="8">
    <source>
        <dbReference type="ARBA" id="ARBA00022801"/>
    </source>
</evidence>
<evidence type="ECO:0000256" key="1">
    <source>
        <dbReference type="ARBA" id="ARBA00001947"/>
    </source>
</evidence>
<gene>
    <name evidence="15" type="ORF">ENX07_03920</name>
</gene>
<dbReference type="EMBL" id="DTMQ01000024">
    <property type="protein sequence ID" value="HGE99201.1"/>
    <property type="molecule type" value="Genomic_DNA"/>
</dbReference>
<evidence type="ECO:0000313" key="15">
    <source>
        <dbReference type="EMBL" id="HGE99201.1"/>
    </source>
</evidence>
<keyword evidence="11" id="KW-0482">Metalloprotease</keyword>
<dbReference type="Pfam" id="PF02163">
    <property type="entry name" value="Peptidase_M50"/>
    <property type="match status" value="1"/>
</dbReference>
<feature type="transmembrane region" description="Helical" evidence="13">
    <location>
        <begin position="165"/>
        <end position="187"/>
    </location>
</feature>
<dbReference type="GO" id="GO:0005886">
    <property type="term" value="C:plasma membrane"/>
    <property type="evidence" value="ECO:0007669"/>
    <property type="project" value="UniProtKB-SubCell"/>
</dbReference>
<keyword evidence="9" id="KW-0862">Zinc</keyword>
<evidence type="ECO:0000259" key="14">
    <source>
        <dbReference type="Pfam" id="PF02163"/>
    </source>
</evidence>
<dbReference type="GO" id="GO:0006508">
    <property type="term" value="P:proteolysis"/>
    <property type="evidence" value="ECO:0007669"/>
    <property type="project" value="UniProtKB-KW"/>
</dbReference>
<dbReference type="InterPro" id="IPR044537">
    <property type="entry name" value="Rip2-like"/>
</dbReference>
<dbReference type="GO" id="GO:0046872">
    <property type="term" value="F:metal ion binding"/>
    <property type="evidence" value="ECO:0007669"/>
    <property type="project" value="UniProtKB-KW"/>
</dbReference>
<evidence type="ECO:0000256" key="4">
    <source>
        <dbReference type="ARBA" id="ARBA00022475"/>
    </source>
</evidence>
<dbReference type="AlphaFoldDB" id="A0A7C3UWJ7"/>
<evidence type="ECO:0000256" key="7">
    <source>
        <dbReference type="ARBA" id="ARBA00022723"/>
    </source>
</evidence>
<dbReference type="InterPro" id="IPR052348">
    <property type="entry name" value="Metallopeptidase_M50B"/>
</dbReference>
<protein>
    <submittedName>
        <fullName evidence="15">Site-2 protease family protein</fullName>
    </submittedName>
</protein>
<keyword evidence="6 13" id="KW-0812">Transmembrane</keyword>
<comment type="cofactor">
    <cofactor evidence="1">
        <name>Zn(2+)</name>
        <dbReference type="ChEBI" id="CHEBI:29105"/>
    </cofactor>
</comment>
<dbReference type="PANTHER" id="PTHR35864">
    <property type="entry name" value="ZINC METALLOPROTEASE MJ0611-RELATED"/>
    <property type="match status" value="1"/>
</dbReference>
<keyword evidence="12 13" id="KW-0472">Membrane</keyword>
<keyword evidence="7" id="KW-0479">Metal-binding</keyword>
<dbReference type="CDD" id="cd06158">
    <property type="entry name" value="S2P-M50_like_1"/>
    <property type="match status" value="1"/>
</dbReference>
<evidence type="ECO:0000256" key="11">
    <source>
        <dbReference type="ARBA" id="ARBA00023049"/>
    </source>
</evidence>
<evidence type="ECO:0000256" key="12">
    <source>
        <dbReference type="ARBA" id="ARBA00023136"/>
    </source>
</evidence>
<keyword evidence="10 13" id="KW-1133">Transmembrane helix</keyword>
<comment type="similarity">
    <text evidence="3">Belongs to the peptidase M50B family.</text>
</comment>
<sequence length="200" mass="22590">MDRNLLLSLPGILFGLTFHEYAHGFVALKLGDPTAKFSGRLTLNPLKHIDPLGLISAILFRIGWAKPVPIDPFNFSDRKKGLLLVSLSGPGANLFLAFLSGILARLTINFSSFLYQLFHFSVIYNLIFAFFNLIPIPPLDGSKVLSYILPEEAAFYYMELERYGFYFIFLIIIISNLLGIPILFYLINPLVSLFYRLFAG</sequence>
<keyword evidence="4" id="KW-1003">Cell membrane</keyword>
<keyword evidence="5 15" id="KW-0645">Protease</keyword>
<keyword evidence="8" id="KW-0378">Hydrolase</keyword>
<feature type="transmembrane region" description="Helical" evidence="13">
    <location>
        <begin position="114"/>
        <end position="134"/>
    </location>
</feature>
<evidence type="ECO:0000256" key="3">
    <source>
        <dbReference type="ARBA" id="ARBA00007931"/>
    </source>
</evidence>
<comment type="subcellular location">
    <subcellularLocation>
        <location evidence="2">Cell membrane</location>
        <topology evidence="2">Multi-pass membrane protein</topology>
    </subcellularLocation>
</comment>
<name>A0A7C3UWJ7_UNCW3</name>
<dbReference type="PANTHER" id="PTHR35864:SF1">
    <property type="entry name" value="ZINC METALLOPROTEASE YWHC-RELATED"/>
    <property type="match status" value="1"/>
</dbReference>
<dbReference type="InterPro" id="IPR008915">
    <property type="entry name" value="Peptidase_M50"/>
</dbReference>
<organism evidence="15">
    <name type="scientific">candidate division WOR-3 bacterium</name>
    <dbReference type="NCBI Taxonomy" id="2052148"/>
    <lineage>
        <taxon>Bacteria</taxon>
        <taxon>Bacteria division WOR-3</taxon>
    </lineage>
</organism>